<dbReference type="InterPro" id="IPR029063">
    <property type="entry name" value="SAM-dependent_MTases_sf"/>
</dbReference>
<accession>A0A4R5YMW8</accession>
<protein>
    <recommendedName>
        <fullName evidence="1">site-specific DNA-methyltransferase (adenine-specific)</fullName>
        <ecNumber evidence="1">2.1.1.72</ecNumber>
    </recommendedName>
</protein>
<evidence type="ECO:0000256" key="3">
    <source>
        <dbReference type="ARBA" id="ARBA00022679"/>
    </source>
</evidence>
<evidence type="ECO:0000259" key="8">
    <source>
        <dbReference type="Pfam" id="PF20473"/>
    </source>
</evidence>
<dbReference type="InterPro" id="IPR046816">
    <property type="entry name" value="MmeI_Mtase"/>
</dbReference>
<dbReference type="InterPro" id="IPR046820">
    <property type="entry name" value="MmeI_TRD"/>
</dbReference>
<dbReference type="GO" id="GO:0009007">
    <property type="term" value="F:site-specific DNA-methyltransferase (adenine-specific) activity"/>
    <property type="evidence" value="ECO:0007669"/>
    <property type="project" value="UniProtKB-EC"/>
</dbReference>
<feature type="domain" description="MmeI-like DNA-methyltransferase" evidence="8">
    <location>
        <begin position="337"/>
        <end position="606"/>
    </location>
</feature>
<dbReference type="GO" id="GO:0032259">
    <property type="term" value="P:methylation"/>
    <property type="evidence" value="ECO:0007669"/>
    <property type="project" value="UniProtKB-KW"/>
</dbReference>
<dbReference type="GeneID" id="64347010"/>
<comment type="caution">
    <text evidence="9">The sequence shown here is derived from an EMBL/GenBank/DDBJ whole genome shotgun (WGS) entry which is preliminary data.</text>
</comment>
<feature type="domain" description="MmeI-like target recognition" evidence="6">
    <location>
        <begin position="633"/>
        <end position="838"/>
    </location>
</feature>
<evidence type="ECO:0000313" key="10">
    <source>
        <dbReference type="Proteomes" id="UP000295163"/>
    </source>
</evidence>
<dbReference type="EMBL" id="SMZT01000002">
    <property type="protein sequence ID" value="TDL44664.1"/>
    <property type="molecule type" value="Genomic_DNA"/>
</dbReference>
<dbReference type="Pfam" id="PF20467">
    <property type="entry name" value="MmeI_C"/>
    <property type="match status" value="1"/>
</dbReference>
<dbReference type="Proteomes" id="UP000295163">
    <property type="component" value="Unassembled WGS sequence"/>
</dbReference>
<keyword evidence="3 9" id="KW-0808">Transferase</keyword>
<evidence type="ECO:0000259" key="6">
    <source>
        <dbReference type="Pfam" id="PF20466"/>
    </source>
</evidence>
<dbReference type="PANTHER" id="PTHR33841">
    <property type="entry name" value="DNA METHYLTRANSFERASE YEEA-RELATED"/>
    <property type="match status" value="1"/>
</dbReference>
<evidence type="ECO:0000256" key="2">
    <source>
        <dbReference type="ARBA" id="ARBA00022603"/>
    </source>
</evidence>
<sequence>MSTILNLVDRHEFTKLFVEELGWDRPDAHKTWTPPTSGEDYTLTQVASFSGLRVWHCPKLPDRSVQRGIDNELSKTNAERLVIFSDGTYQEWRWPRHRQLGGVNAKLMVHPHTVGESDHNLESRLQAIELGIDEDITLTQLLSRMRVAFDVESETASQQAARLMGTLYEHLNMAGMEPTQATLLLSRLLFLFFGDDTDMWRPDAFRDWVAEHVPADQVSIKLGELFGVLDDPQADNGTANAKPWTLDEQYRGFRYINGGLFAETLNIPPLDETFRHEILEACKFDWSVISPAVFGSMFQTVKDAKARREFGEHYTTETNIQRLIRPLFLDELEERLDRAWDSKAELTKLHSHLGELRFLDPACGCGNFLVVTYRELRALELRLLKRREELDVLDGRSSGQNRAQSAIQLEGATEVKVGLDHFFGIELEDWPARIAQTAMLLVDHQANQAMSEEFGTAPARLPIRVSASIQRGNALRIDWELLVSPSKDTYILGNPPFLGDHTRDVDQLQDLQDVWGVSKVLSRLDYVTGWYKKAIDYYSDQDGQWAFVSTNSIVQGDQTARLFGPIFSKGWKIKFAHRTFAWESEAPEAAAVHCVIIGFTRNRSIIPRLFDYPNWRGKPNEIFAKAINAYLVDGPDVLVEKRSRPVGPNIPKVNYGSKPADGGNFVIKAQEYSIIQADPIMAKYLRPFVGSDELLYGRDRWCLWLKDMDPEDIGKSSELERRVEAVKQMRLASKAPSTREYAKFPRLFRQYGFMSDVPFIGIPEVSSEGRRYLPVAYLPAGTIISNKVYGAVDDGGILFGVVSSSMFITWMKTVGGRLESRLSFSSTITWNNFPLPSLTETQKASIVKAGEGVQSARNVHPERNLAEHYNALSMDPRLIQAHDKLDAVVDEVFGATQTCAGEEERQELLFARYVDLEGVAR</sequence>
<evidence type="ECO:0000313" key="9">
    <source>
        <dbReference type="EMBL" id="TDL44664.1"/>
    </source>
</evidence>
<evidence type="ECO:0000259" key="5">
    <source>
        <dbReference type="Pfam" id="PF20465"/>
    </source>
</evidence>
<dbReference type="Gene3D" id="3.40.50.150">
    <property type="entry name" value="Vaccinia Virus protein VP39"/>
    <property type="match status" value="1"/>
</dbReference>
<dbReference type="Pfam" id="PF20465">
    <property type="entry name" value="MmeI_hel"/>
    <property type="match status" value="1"/>
</dbReference>
<reference evidence="9 10" key="1">
    <citation type="submission" date="2019-03" db="EMBL/GenBank/DDBJ databases">
        <title>Genome Sequencing and Assembly of Various Microbes Isolated from Partially Reclaimed Soil and Acid Mine Drainage (AMD) Site.</title>
        <authorList>
            <person name="Steinbock B."/>
            <person name="Bechtold R."/>
            <person name="Sevigny J.L."/>
            <person name="Thomas D."/>
            <person name="Cuthill L.R."/>
            <person name="Aveiro Johannsen E.J."/>
            <person name="Thomas K."/>
            <person name="Ghosh A."/>
        </authorList>
    </citation>
    <scope>NUCLEOTIDE SEQUENCE [LARGE SCALE GENOMIC DNA]</scope>
    <source>
        <strain evidence="9 10">S-A3</strain>
    </source>
</reference>
<comment type="catalytic activity">
    <reaction evidence="4">
        <text>a 2'-deoxyadenosine in DNA + S-adenosyl-L-methionine = an N(6)-methyl-2'-deoxyadenosine in DNA + S-adenosyl-L-homocysteine + H(+)</text>
        <dbReference type="Rhea" id="RHEA:15197"/>
        <dbReference type="Rhea" id="RHEA-COMP:12418"/>
        <dbReference type="Rhea" id="RHEA-COMP:12419"/>
        <dbReference type="ChEBI" id="CHEBI:15378"/>
        <dbReference type="ChEBI" id="CHEBI:57856"/>
        <dbReference type="ChEBI" id="CHEBI:59789"/>
        <dbReference type="ChEBI" id="CHEBI:90615"/>
        <dbReference type="ChEBI" id="CHEBI:90616"/>
        <dbReference type="EC" id="2.1.1.72"/>
    </reaction>
</comment>
<feature type="domain" description="MmeI-like helicase spacer" evidence="5">
    <location>
        <begin position="182"/>
        <end position="261"/>
    </location>
</feature>
<proteinExistence type="predicted"/>
<evidence type="ECO:0000256" key="1">
    <source>
        <dbReference type="ARBA" id="ARBA00011900"/>
    </source>
</evidence>
<organism evidence="9 10">
    <name type="scientific">Kocuria rosea</name>
    <name type="common">Deinococcus erythromyxa</name>
    <name type="synonym">Micrococcus rubens</name>
    <dbReference type="NCBI Taxonomy" id="1275"/>
    <lineage>
        <taxon>Bacteria</taxon>
        <taxon>Bacillati</taxon>
        <taxon>Actinomycetota</taxon>
        <taxon>Actinomycetes</taxon>
        <taxon>Micrococcales</taxon>
        <taxon>Micrococcaceae</taxon>
        <taxon>Kocuria</taxon>
    </lineage>
</organism>
<gene>
    <name evidence="9" type="ORF">E2R59_06255</name>
</gene>
<name>A0A4R5YMW8_KOCRO</name>
<dbReference type="PANTHER" id="PTHR33841:SF1">
    <property type="entry name" value="DNA METHYLTRANSFERASE A"/>
    <property type="match status" value="1"/>
</dbReference>
<dbReference type="InterPro" id="IPR046818">
    <property type="entry name" value="MmeI_C"/>
</dbReference>
<dbReference type="EC" id="2.1.1.72" evidence="1"/>
<dbReference type="SUPFAM" id="SSF53335">
    <property type="entry name" value="S-adenosyl-L-methionine-dependent methyltransferases"/>
    <property type="match status" value="1"/>
</dbReference>
<dbReference type="AlphaFoldDB" id="A0A4R5YMW8"/>
<feature type="domain" description="MmeI-like C-terminal" evidence="7">
    <location>
        <begin position="840"/>
        <end position="916"/>
    </location>
</feature>
<dbReference type="RefSeq" id="WP_133409742.1">
    <property type="nucleotide sequence ID" value="NZ_SMZT01000002.1"/>
</dbReference>
<dbReference type="InterPro" id="IPR050953">
    <property type="entry name" value="N4_N6_ade-DNA_methylase"/>
</dbReference>
<dbReference type="InterPro" id="IPR046819">
    <property type="entry name" value="MmeI_hel"/>
</dbReference>
<dbReference type="Pfam" id="PF20466">
    <property type="entry name" value="MmeI_TRD"/>
    <property type="match status" value="1"/>
</dbReference>
<keyword evidence="2 9" id="KW-0489">Methyltransferase</keyword>
<evidence type="ECO:0000256" key="4">
    <source>
        <dbReference type="ARBA" id="ARBA00047942"/>
    </source>
</evidence>
<dbReference type="Pfam" id="PF20473">
    <property type="entry name" value="MmeI_Mtase"/>
    <property type="match status" value="1"/>
</dbReference>
<evidence type="ECO:0000259" key="7">
    <source>
        <dbReference type="Pfam" id="PF20467"/>
    </source>
</evidence>